<evidence type="ECO:0000313" key="2">
    <source>
        <dbReference type="Proteomes" id="UP000266206"/>
    </source>
</evidence>
<evidence type="ECO:0000313" key="1">
    <source>
        <dbReference type="EMBL" id="RIY41159.1"/>
    </source>
</evidence>
<comment type="caution">
    <text evidence="1">The sequence shown here is derived from an EMBL/GenBank/DDBJ whole genome shotgun (WGS) entry which is preliminary data.</text>
</comment>
<proteinExistence type="predicted"/>
<dbReference type="AlphaFoldDB" id="A0A3A1YV48"/>
<reference evidence="1 2" key="1">
    <citation type="submission" date="2017-08" db="EMBL/GenBank/DDBJ databases">
        <title>Pusillimonas indicus sp. nov., a member of the family Alcaligenaceae isolated from surface seawater.</title>
        <authorList>
            <person name="Li J."/>
        </authorList>
    </citation>
    <scope>NUCLEOTIDE SEQUENCE [LARGE SCALE GENOMIC DNA]</scope>
    <source>
        <strain evidence="1 2">L52-1-41</strain>
    </source>
</reference>
<dbReference type="EMBL" id="NQYH01000005">
    <property type="protein sequence ID" value="RIY41159.1"/>
    <property type="molecule type" value="Genomic_DNA"/>
</dbReference>
<organism evidence="1 2">
    <name type="scientific">Neopusillimonas maritima</name>
    <dbReference type="NCBI Taxonomy" id="2026239"/>
    <lineage>
        <taxon>Bacteria</taxon>
        <taxon>Pseudomonadati</taxon>
        <taxon>Pseudomonadota</taxon>
        <taxon>Betaproteobacteria</taxon>
        <taxon>Burkholderiales</taxon>
        <taxon>Alcaligenaceae</taxon>
        <taxon>Neopusillimonas</taxon>
    </lineage>
</organism>
<gene>
    <name evidence="1" type="ORF">CJP73_08420</name>
</gene>
<protein>
    <submittedName>
        <fullName evidence="1">Uncharacterized protein</fullName>
    </submittedName>
</protein>
<accession>A0A3A1YV48</accession>
<dbReference type="Proteomes" id="UP000266206">
    <property type="component" value="Unassembled WGS sequence"/>
</dbReference>
<sequence length="197" mass="22683">MNAKSVVYLKTAKSEKHWVYVLEAYESGNSTEYIVCFDGNEKLRGFVVVGQWEFDAFFRLASKASERLKQVTGTQKSLTVSLPWDDATPMRFKAEKEGDRDLWKAIFSCPEPSQCWQTWNSGSGSRRNFILYLTWSQMVSLFETLNEIQELDPVEGGVIEHSDSWVEKSCLNELEQLPKQIVQSAREAIKNPRAYQH</sequence>
<name>A0A3A1YV48_9BURK</name>